<dbReference type="SMART" id="SM00160">
    <property type="entry name" value="RanBD"/>
    <property type="match status" value="1"/>
</dbReference>
<proteinExistence type="predicted"/>
<dbReference type="InParanoid" id="H2Z0B4"/>
<dbReference type="FunFam" id="2.30.29.30:FF:000018">
    <property type="entry name" value="E3 SUMO-protein ligase RanBP2"/>
    <property type="match status" value="1"/>
</dbReference>
<evidence type="ECO:0000259" key="2">
    <source>
        <dbReference type="PROSITE" id="PS50196"/>
    </source>
</evidence>
<reference evidence="3" key="2">
    <citation type="submission" date="2025-08" db="UniProtKB">
        <authorList>
            <consortium name="Ensembl"/>
        </authorList>
    </citation>
    <scope>IDENTIFICATION</scope>
</reference>
<dbReference type="STRING" id="51511.ENSCSAVP00000011026"/>
<dbReference type="PANTHER" id="PTHR23138:SF87">
    <property type="entry name" value="E3 SUMO-PROTEIN LIGASE RANBP2"/>
    <property type="match status" value="1"/>
</dbReference>
<feature type="domain" description="RanBD1" evidence="2">
    <location>
        <begin position="253"/>
        <end position="385"/>
    </location>
</feature>
<feature type="region of interest" description="Disordered" evidence="1">
    <location>
        <begin position="128"/>
        <end position="176"/>
    </location>
</feature>
<evidence type="ECO:0000256" key="1">
    <source>
        <dbReference type="SAM" id="MobiDB-lite"/>
    </source>
</evidence>
<dbReference type="Pfam" id="PF00638">
    <property type="entry name" value="Ran_BP1"/>
    <property type="match status" value="1"/>
</dbReference>
<feature type="compositionally biased region" description="Acidic residues" evidence="1">
    <location>
        <begin position="38"/>
        <end position="78"/>
    </location>
</feature>
<dbReference type="InterPro" id="IPR045255">
    <property type="entry name" value="RanBP1-like"/>
</dbReference>
<dbReference type="Proteomes" id="UP000007875">
    <property type="component" value="Unassembled WGS sequence"/>
</dbReference>
<dbReference type="GO" id="GO:0005096">
    <property type="term" value="F:GTPase activator activity"/>
    <property type="evidence" value="ECO:0007669"/>
    <property type="project" value="TreeGrafter"/>
</dbReference>
<dbReference type="OMA" id="NDRHSEN"/>
<evidence type="ECO:0000313" key="3">
    <source>
        <dbReference type="Ensembl" id="ENSCSAVP00000011026.1"/>
    </source>
</evidence>
<reference evidence="3" key="3">
    <citation type="submission" date="2025-09" db="UniProtKB">
        <authorList>
            <consortium name="Ensembl"/>
        </authorList>
    </citation>
    <scope>IDENTIFICATION</scope>
</reference>
<keyword evidence="4" id="KW-1185">Reference proteome</keyword>
<protein>
    <recommendedName>
        <fullName evidence="2">RanBD1 domain-containing protein</fullName>
    </recommendedName>
</protein>
<evidence type="ECO:0000313" key="4">
    <source>
        <dbReference type="Proteomes" id="UP000007875"/>
    </source>
</evidence>
<feature type="compositionally biased region" description="Polar residues" evidence="1">
    <location>
        <begin position="82"/>
        <end position="92"/>
    </location>
</feature>
<dbReference type="GeneTree" id="ENSGT00900000141073"/>
<feature type="region of interest" description="Disordered" evidence="1">
    <location>
        <begin position="1"/>
        <end position="104"/>
    </location>
</feature>
<accession>H2Z0B4</accession>
<sequence>MSSGFSFKFGTGNNVSTVDSGKPPSQTSQPRFPSIQSDNEDEGSSSSDDNGDESTSESEGSYEYDDEYDDDGDDGDEDNTTHQSPMSKFTTQKKTEAASTKEDEVVCLGELLPSTELQEKAKNLQLPPHFYNYLKPGEQPSSSDDGDSNSDTEKPEKENPKNGTPPNPTTTSTEVTQSATSGFAFGNTTTSGLKSFAQLAANSGSGFSFGVNLPTPTTQSTWASDNKPMFPAATTSSNDNSDLYQDEERDDIEFEPIVKLPDSFVMITGEEGERTIYSQRSKLYRWDKDAKQWKERGLGDICIKHNPSSGKFRILMRREQVLKVCANHYITAKMKLEPKFDSDRTWTWTAADFSDGESTEMQNFALRFKTSQQANEFKDKFEECQVIKMTQILKIQTVMRKTEYLSTYDSVMIQRTTYRMLSIARMPDVTHPHQNQRNPPFVKKNRRLNPQRISWRVATCLQGLVQHQLILSLVWPPQPITTMHLVSVKMQHSR</sequence>
<dbReference type="SUPFAM" id="SSF50729">
    <property type="entry name" value="PH domain-like"/>
    <property type="match status" value="1"/>
</dbReference>
<name>H2Z0B4_CIOSA</name>
<dbReference type="InterPro" id="IPR011993">
    <property type="entry name" value="PH-like_dom_sf"/>
</dbReference>
<dbReference type="AlphaFoldDB" id="H2Z0B4"/>
<dbReference type="Ensembl" id="ENSCSAVT00000011157.1">
    <property type="protein sequence ID" value="ENSCSAVP00000011026.1"/>
    <property type="gene ID" value="ENSCSAVG00000006453.1"/>
</dbReference>
<dbReference type="Gene3D" id="2.30.29.30">
    <property type="entry name" value="Pleckstrin-homology domain (PH domain)/Phosphotyrosine-binding domain (PTB)"/>
    <property type="match status" value="1"/>
</dbReference>
<dbReference type="GO" id="GO:0005643">
    <property type="term" value="C:nuclear pore"/>
    <property type="evidence" value="ECO:0007669"/>
    <property type="project" value="TreeGrafter"/>
</dbReference>
<dbReference type="GO" id="GO:0005737">
    <property type="term" value="C:cytoplasm"/>
    <property type="evidence" value="ECO:0007669"/>
    <property type="project" value="TreeGrafter"/>
</dbReference>
<feature type="compositionally biased region" description="Polar residues" evidence="1">
    <location>
        <begin position="1"/>
        <end position="36"/>
    </location>
</feature>
<feature type="compositionally biased region" description="Polar residues" evidence="1">
    <location>
        <begin position="233"/>
        <end position="243"/>
    </location>
</feature>
<feature type="compositionally biased region" description="Basic and acidic residues" evidence="1">
    <location>
        <begin position="151"/>
        <end position="160"/>
    </location>
</feature>
<organism evidence="3 4">
    <name type="scientific">Ciona savignyi</name>
    <name type="common">Pacific transparent sea squirt</name>
    <dbReference type="NCBI Taxonomy" id="51511"/>
    <lineage>
        <taxon>Eukaryota</taxon>
        <taxon>Metazoa</taxon>
        <taxon>Chordata</taxon>
        <taxon>Tunicata</taxon>
        <taxon>Ascidiacea</taxon>
        <taxon>Phlebobranchia</taxon>
        <taxon>Cionidae</taxon>
        <taxon>Ciona</taxon>
    </lineage>
</organism>
<feature type="region of interest" description="Disordered" evidence="1">
    <location>
        <begin position="218"/>
        <end position="243"/>
    </location>
</feature>
<dbReference type="HOGENOM" id="CLU_552012_0_0_1"/>
<reference evidence="4" key="1">
    <citation type="submission" date="2003-08" db="EMBL/GenBank/DDBJ databases">
        <authorList>
            <person name="Birren B."/>
            <person name="Nusbaum C."/>
            <person name="Abebe A."/>
            <person name="Abouelleil A."/>
            <person name="Adekoya E."/>
            <person name="Ait-zahra M."/>
            <person name="Allen N."/>
            <person name="Allen T."/>
            <person name="An P."/>
            <person name="Anderson M."/>
            <person name="Anderson S."/>
            <person name="Arachchi H."/>
            <person name="Armbruster J."/>
            <person name="Bachantsang P."/>
            <person name="Baldwin J."/>
            <person name="Barry A."/>
            <person name="Bayul T."/>
            <person name="Blitshsteyn B."/>
            <person name="Bloom T."/>
            <person name="Blye J."/>
            <person name="Boguslavskiy L."/>
            <person name="Borowsky M."/>
            <person name="Boukhgalter B."/>
            <person name="Brunache A."/>
            <person name="Butler J."/>
            <person name="Calixte N."/>
            <person name="Calvo S."/>
            <person name="Camarata J."/>
            <person name="Campo K."/>
            <person name="Chang J."/>
            <person name="Cheshatsang Y."/>
            <person name="Citroen M."/>
            <person name="Collymore A."/>
            <person name="Considine T."/>
            <person name="Cook A."/>
            <person name="Cooke P."/>
            <person name="Corum B."/>
            <person name="Cuomo C."/>
            <person name="David R."/>
            <person name="Dawoe T."/>
            <person name="Degray S."/>
            <person name="Dodge S."/>
            <person name="Dooley K."/>
            <person name="Dorje P."/>
            <person name="Dorjee K."/>
            <person name="Dorris L."/>
            <person name="Duffey N."/>
            <person name="Dupes A."/>
            <person name="Elkins T."/>
            <person name="Engels R."/>
            <person name="Erickson J."/>
            <person name="Farina A."/>
            <person name="Faro S."/>
            <person name="Ferreira P."/>
            <person name="Fischer H."/>
            <person name="Fitzgerald M."/>
            <person name="Foley K."/>
            <person name="Gage D."/>
            <person name="Galagan J."/>
            <person name="Gearin G."/>
            <person name="Gnerre S."/>
            <person name="Gnirke A."/>
            <person name="Goyette A."/>
            <person name="Graham J."/>
            <person name="Grandbois E."/>
            <person name="Gyaltsen K."/>
            <person name="Hafez N."/>
            <person name="Hagopian D."/>
            <person name="Hagos B."/>
            <person name="Hall J."/>
            <person name="Hatcher B."/>
            <person name="Heller A."/>
            <person name="Higgins H."/>
            <person name="Honan T."/>
            <person name="Horn A."/>
            <person name="Houde N."/>
            <person name="Hughes L."/>
            <person name="Hulme W."/>
            <person name="Husby E."/>
            <person name="Iliev I."/>
            <person name="Jaffe D."/>
            <person name="Jones C."/>
            <person name="Kamal M."/>
            <person name="Kamat A."/>
            <person name="Kamvysselis M."/>
            <person name="Karlsson E."/>
            <person name="Kells C."/>
            <person name="Kieu A."/>
            <person name="Kisner P."/>
            <person name="Kodira C."/>
            <person name="Kulbokas E."/>
            <person name="Labutti K."/>
            <person name="Lama D."/>
            <person name="Landers T."/>
            <person name="Leger J."/>
            <person name="Levine S."/>
            <person name="Lewis D."/>
            <person name="Lewis T."/>
            <person name="Lindblad-toh K."/>
            <person name="Liu X."/>
            <person name="Lokyitsang T."/>
            <person name="Lokyitsang Y."/>
            <person name="Lucien O."/>
            <person name="Lui A."/>
            <person name="Ma L.J."/>
            <person name="Mabbitt R."/>
            <person name="Macdonald J."/>
            <person name="Maclean C."/>
            <person name="Major J."/>
            <person name="Manning J."/>
            <person name="Marabella R."/>
            <person name="Maru K."/>
            <person name="Matthews C."/>
            <person name="Mauceli E."/>
            <person name="Mccarthy M."/>
            <person name="Mcdonough S."/>
            <person name="Mcghee T."/>
            <person name="Meldrim J."/>
            <person name="Meneus L."/>
            <person name="Mesirov J."/>
            <person name="Mihalev A."/>
            <person name="Mihova T."/>
            <person name="Mikkelsen T."/>
            <person name="Mlenga V."/>
            <person name="Moru K."/>
            <person name="Mozes J."/>
            <person name="Mulrain L."/>
            <person name="Munson G."/>
            <person name="Naylor J."/>
            <person name="Newes C."/>
            <person name="Nguyen C."/>
            <person name="Nguyen N."/>
            <person name="Nguyen T."/>
            <person name="Nicol R."/>
            <person name="Nielsen C."/>
            <person name="Nizzari M."/>
            <person name="Norbu C."/>
            <person name="Norbu N."/>
            <person name="O'donnell P."/>
            <person name="Okoawo O."/>
            <person name="O'leary S."/>
            <person name="Omotosho B."/>
            <person name="O'neill K."/>
            <person name="Osman S."/>
            <person name="Parker S."/>
            <person name="Perrin D."/>
            <person name="Phunkhang P."/>
            <person name="Piqani B."/>
            <person name="Purcell S."/>
            <person name="Rachupka T."/>
            <person name="Ramasamy U."/>
            <person name="Rameau R."/>
            <person name="Ray V."/>
            <person name="Raymond C."/>
            <person name="Retta R."/>
            <person name="Richardson S."/>
            <person name="Rise C."/>
            <person name="Rodriguez J."/>
            <person name="Rogers J."/>
            <person name="Rogov P."/>
            <person name="Rutman M."/>
            <person name="Schupbach R."/>
            <person name="Seaman C."/>
            <person name="Settipalli S."/>
            <person name="Sharpe T."/>
            <person name="Sheridan J."/>
            <person name="Sherpa N."/>
            <person name="Shi J."/>
            <person name="Smirnov S."/>
            <person name="Smith C."/>
            <person name="Sougnez C."/>
            <person name="Spencer B."/>
            <person name="Stalker J."/>
            <person name="Stange-thomann N."/>
            <person name="Stavropoulos S."/>
            <person name="Stetson K."/>
            <person name="Stone C."/>
            <person name="Stone S."/>
            <person name="Stubbs M."/>
            <person name="Talamas J."/>
            <person name="Tchuinga P."/>
            <person name="Tenzing P."/>
            <person name="Tesfaye S."/>
            <person name="Theodore J."/>
            <person name="Thoulutsang Y."/>
            <person name="Topham K."/>
            <person name="Towey S."/>
            <person name="Tsamla T."/>
            <person name="Tsomo N."/>
            <person name="Vallee D."/>
            <person name="Vassiliev H."/>
            <person name="Venkataraman V."/>
            <person name="Vinson J."/>
            <person name="Vo A."/>
            <person name="Wade C."/>
            <person name="Wang S."/>
            <person name="Wangchuk T."/>
            <person name="Wangdi T."/>
            <person name="Whittaker C."/>
            <person name="Wilkinson J."/>
            <person name="Wu Y."/>
            <person name="Wyman D."/>
            <person name="Yadav S."/>
            <person name="Yang S."/>
            <person name="Yang X."/>
            <person name="Yeager S."/>
            <person name="Yee E."/>
            <person name="Young G."/>
            <person name="Zainoun J."/>
            <person name="Zembeck L."/>
            <person name="Zimmer A."/>
            <person name="Zody M."/>
            <person name="Lander E."/>
        </authorList>
    </citation>
    <scope>NUCLEOTIDE SEQUENCE [LARGE SCALE GENOMIC DNA]</scope>
</reference>
<dbReference type="PROSITE" id="PS50196">
    <property type="entry name" value="RANBD1"/>
    <property type="match status" value="1"/>
</dbReference>
<feature type="compositionally biased region" description="Basic and acidic residues" evidence="1">
    <location>
        <begin position="93"/>
        <end position="104"/>
    </location>
</feature>
<dbReference type="eggNOG" id="KOG0864">
    <property type="taxonomic scope" value="Eukaryota"/>
</dbReference>
<dbReference type="InterPro" id="IPR000156">
    <property type="entry name" value="Ran_bind_dom"/>
</dbReference>
<dbReference type="PANTHER" id="PTHR23138">
    <property type="entry name" value="RAN BINDING PROTEIN"/>
    <property type="match status" value="1"/>
</dbReference>